<dbReference type="STRING" id="158441.A0A226E4U2"/>
<keyword evidence="2" id="KW-0472">Membrane</keyword>
<gene>
    <name evidence="3" type="ORF">Fcan01_13467</name>
</gene>
<keyword evidence="2" id="KW-1133">Transmembrane helix</keyword>
<evidence type="ECO:0000313" key="3">
    <source>
        <dbReference type="EMBL" id="OXA51987.1"/>
    </source>
</evidence>
<sequence>MGQDNVSLETTYSSEQTSTSSPQVTTLLSSSYSDKDFMEKATSSSSICSSDSSSHVPFTIDLTGPMPVIGVLNRDGTEQKKPQFETISVRRYNRLIREASQVPVVVATSIPNGIEEDISSVQFKNVSDIDPELLKEGKEFIQRNFFAIILAHLVAIAFLLAIKPVQALLLRTGSIHKKENTLKRYLSLIIAIKNLYECDLVEADDVESAAKKSSKNNGQNQSSVSSIVETKPQHKYNEESVTGKELDSLRRGLSNVSKNYRVFVPPPTHTMRLDAEEQVLLLALKEDLALLQPLDKIGLDRDKIYTTINPDVPLSQYDMVMLQFAFFGFITLFPTTFGIHESTKKFPKNISGFIHLWGVLGKRFGIEDKFNLCLNRNFDSETNLEIFREIFLFSFKLADDNLLKLWRTMTAGSSRYFFFFRTKSMLQFMLKNVAKVQDCHNVYFLMNFFEKLCYHSHQFCVSWLLRFWVTRVFVNLCARTVFFLGYKLYLRRIKLQKEKYEYDRDMIVKTVH</sequence>
<dbReference type="AlphaFoldDB" id="A0A226E4U2"/>
<feature type="region of interest" description="Disordered" evidence="1">
    <location>
        <begin position="211"/>
        <end position="244"/>
    </location>
</feature>
<dbReference type="Proteomes" id="UP000198287">
    <property type="component" value="Unassembled WGS sequence"/>
</dbReference>
<keyword evidence="4" id="KW-1185">Reference proteome</keyword>
<keyword evidence="2" id="KW-0812">Transmembrane</keyword>
<comment type="caution">
    <text evidence="3">The sequence shown here is derived from an EMBL/GenBank/DDBJ whole genome shotgun (WGS) entry which is preliminary data.</text>
</comment>
<dbReference type="EMBL" id="LNIX01000007">
    <property type="protein sequence ID" value="OXA51987.1"/>
    <property type="molecule type" value="Genomic_DNA"/>
</dbReference>
<feature type="compositionally biased region" description="Basic and acidic residues" evidence="1">
    <location>
        <begin position="231"/>
        <end position="244"/>
    </location>
</feature>
<feature type="compositionally biased region" description="Low complexity" evidence="1">
    <location>
        <begin position="215"/>
        <end position="226"/>
    </location>
</feature>
<evidence type="ECO:0000256" key="1">
    <source>
        <dbReference type="SAM" id="MobiDB-lite"/>
    </source>
</evidence>
<dbReference type="PANTHER" id="PTHR37159:SF1">
    <property type="entry name" value="GH11867P"/>
    <property type="match status" value="1"/>
</dbReference>
<name>A0A226E4U2_FOLCA</name>
<dbReference type="OrthoDB" id="6361347at2759"/>
<proteinExistence type="predicted"/>
<dbReference type="PANTHER" id="PTHR37159">
    <property type="entry name" value="GH11867P"/>
    <property type="match status" value="1"/>
</dbReference>
<organism evidence="3 4">
    <name type="scientific">Folsomia candida</name>
    <name type="common">Springtail</name>
    <dbReference type="NCBI Taxonomy" id="158441"/>
    <lineage>
        <taxon>Eukaryota</taxon>
        <taxon>Metazoa</taxon>
        <taxon>Ecdysozoa</taxon>
        <taxon>Arthropoda</taxon>
        <taxon>Hexapoda</taxon>
        <taxon>Collembola</taxon>
        <taxon>Entomobryomorpha</taxon>
        <taxon>Isotomoidea</taxon>
        <taxon>Isotomidae</taxon>
        <taxon>Proisotominae</taxon>
        <taxon>Folsomia</taxon>
    </lineage>
</organism>
<protein>
    <submittedName>
        <fullName evidence="3">Uncharacterized protein</fullName>
    </submittedName>
</protein>
<evidence type="ECO:0000256" key="2">
    <source>
        <dbReference type="SAM" id="Phobius"/>
    </source>
</evidence>
<feature type="transmembrane region" description="Helical" evidence="2">
    <location>
        <begin position="145"/>
        <end position="162"/>
    </location>
</feature>
<accession>A0A226E4U2</accession>
<feature type="compositionally biased region" description="Low complexity" evidence="1">
    <location>
        <begin position="7"/>
        <end position="25"/>
    </location>
</feature>
<reference evidence="3 4" key="1">
    <citation type="submission" date="2015-12" db="EMBL/GenBank/DDBJ databases">
        <title>The genome of Folsomia candida.</title>
        <authorList>
            <person name="Faddeeva A."/>
            <person name="Derks M.F."/>
            <person name="Anvar Y."/>
            <person name="Smit S."/>
            <person name="Van Straalen N."/>
            <person name="Roelofs D."/>
        </authorList>
    </citation>
    <scope>NUCLEOTIDE SEQUENCE [LARGE SCALE GENOMIC DNA]</scope>
    <source>
        <strain evidence="3 4">VU population</strain>
        <tissue evidence="3">Whole body</tissue>
    </source>
</reference>
<feature type="transmembrane region" description="Helical" evidence="2">
    <location>
        <begin position="463"/>
        <end position="489"/>
    </location>
</feature>
<feature type="region of interest" description="Disordered" evidence="1">
    <location>
        <begin position="1"/>
        <end position="25"/>
    </location>
</feature>
<evidence type="ECO:0000313" key="4">
    <source>
        <dbReference type="Proteomes" id="UP000198287"/>
    </source>
</evidence>